<dbReference type="AlphaFoldDB" id="A0A1G2K483"/>
<name>A0A1G2K483_9BACT</name>
<dbReference type="InterPro" id="IPR007159">
    <property type="entry name" value="SpoVT-AbrB_dom"/>
</dbReference>
<accession>A0A1G2K483</accession>
<organism evidence="2 3">
    <name type="scientific">Candidatus Sungbacteria bacterium RIFCSPHIGHO2_01_FULL_47_32</name>
    <dbReference type="NCBI Taxonomy" id="1802264"/>
    <lineage>
        <taxon>Bacteria</taxon>
        <taxon>Candidatus Sungiibacteriota</taxon>
    </lineage>
</organism>
<dbReference type="InterPro" id="IPR037914">
    <property type="entry name" value="SpoVT-AbrB_sf"/>
</dbReference>
<sequence length="106" mass="11719">MKTSKTFLGRHKKMLERDKVYGTTTIGTRGQVVIPAKARHDLQLKPGDRLIVLGKFGKALGLMKTEELGEFAAMIMDHVAGSPVESLVKKQINKLFGKLKKQKGSL</sequence>
<dbReference type="Gene3D" id="2.10.260.10">
    <property type="match status" value="1"/>
</dbReference>
<reference evidence="2 3" key="1">
    <citation type="journal article" date="2016" name="Nat. Commun.">
        <title>Thousands of microbial genomes shed light on interconnected biogeochemical processes in an aquifer system.</title>
        <authorList>
            <person name="Anantharaman K."/>
            <person name="Brown C.T."/>
            <person name="Hug L.A."/>
            <person name="Sharon I."/>
            <person name="Castelle C.J."/>
            <person name="Probst A.J."/>
            <person name="Thomas B.C."/>
            <person name="Singh A."/>
            <person name="Wilkins M.J."/>
            <person name="Karaoz U."/>
            <person name="Brodie E.L."/>
            <person name="Williams K.H."/>
            <person name="Hubbard S.S."/>
            <person name="Banfield J.F."/>
        </authorList>
    </citation>
    <scope>NUCLEOTIDE SEQUENCE [LARGE SCALE GENOMIC DNA]</scope>
</reference>
<dbReference type="GO" id="GO:0003677">
    <property type="term" value="F:DNA binding"/>
    <property type="evidence" value="ECO:0007669"/>
    <property type="project" value="InterPro"/>
</dbReference>
<dbReference type="EMBL" id="MHQC01000046">
    <property type="protein sequence ID" value="OGZ93983.1"/>
    <property type="molecule type" value="Genomic_DNA"/>
</dbReference>
<comment type="caution">
    <text evidence="2">The sequence shown here is derived from an EMBL/GenBank/DDBJ whole genome shotgun (WGS) entry which is preliminary data.</text>
</comment>
<proteinExistence type="predicted"/>
<evidence type="ECO:0000259" key="1">
    <source>
        <dbReference type="SMART" id="SM00966"/>
    </source>
</evidence>
<dbReference type="SUPFAM" id="SSF89447">
    <property type="entry name" value="AbrB/MazE/MraZ-like"/>
    <property type="match status" value="1"/>
</dbReference>
<protein>
    <recommendedName>
        <fullName evidence="1">SpoVT-AbrB domain-containing protein</fullName>
    </recommendedName>
</protein>
<dbReference type="SMART" id="SM00966">
    <property type="entry name" value="SpoVT_AbrB"/>
    <property type="match status" value="1"/>
</dbReference>
<dbReference type="Proteomes" id="UP000177152">
    <property type="component" value="Unassembled WGS sequence"/>
</dbReference>
<gene>
    <name evidence="2" type="ORF">A2633_00895</name>
</gene>
<feature type="domain" description="SpoVT-AbrB" evidence="1">
    <location>
        <begin position="24"/>
        <end position="68"/>
    </location>
</feature>
<evidence type="ECO:0000313" key="3">
    <source>
        <dbReference type="Proteomes" id="UP000177152"/>
    </source>
</evidence>
<evidence type="ECO:0000313" key="2">
    <source>
        <dbReference type="EMBL" id="OGZ93983.1"/>
    </source>
</evidence>
<dbReference type="NCBIfam" id="TIGR01439">
    <property type="entry name" value="lp_hng_hel_AbrB"/>
    <property type="match status" value="1"/>
</dbReference>